<evidence type="ECO:0000313" key="3">
    <source>
        <dbReference type="Proteomes" id="UP000558113"/>
    </source>
</evidence>
<organism evidence="2 3">
    <name type="scientific">Paenibacillus sacheonensis</name>
    <dbReference type="NCBI Taxonomy" id="742054"/>
    <lineage>
        <taxon>Bacteria</taxon>
        <taxon>Bacillati</taxon>
        <taxon>Bacillota</taxon>
        <taxon>Bacilli</taxon>
        <taxon>Bacillales</taxon>
        <taxon>Paenibacillaceae</taxon>
        <taxon>Paenibacillus</taxon>
    </lineage>
</organism>
<dbReference type="Proteomes" id="UP000558113">
    <property type="component" value="Unassembled WGS sequence"/>
</dbReference>
<keyword evidence="3" id="KW-1185">Reference proteome</keyword>
<protein>
    <recommendedName>
        <fullName evidence="1">DinB-like domain-containing protein</fullName>
    </recommendedName>
</protein>
<name>A0A7X5BXZ8_9BACL</name>
<comment type="caution">
    <text evidence="2">The sequence shown here is derived from an EMBL/GenBank/DDBJ whole genome shotgun (WGS) entry which is preliminary data.</text>
</comment>
<feature type="domain" description="DinB-like" evidence="1">
    <location>
        <begin position="19"/>
        <end position="149"/>
    </location>
</feature>
<proteinExistence type="predicted"/>
<dbReference type="EMBL" id="JAAAMU010000004">
    <property type="protein sequence ID" value="NBC69152.1"/>
    <property type="molecule type" value="Genomic_DNA"/>
</dbReference>
<sequence length="155" mass="17789">MDNFPQLMQSFQALIPFVQSLRSMSDEQWHSPLQPGKWSTCAVIGHIMLWDRHFIAEAVQPLASGTPLTLRHSDYDLFNQEAAANAVTIHRDQLIADCVAHRHRLIDLITSMSAEQRDGLYMDGDGNPFAIQNYLEDFIGHDRHHRTQIEYFLSV</sequence>
<dbReference type="AlphaFoldDB" id="A0A7X5BXZ8"/>
<accession>A0A7X5BXZ8</accession>
<dbReference type="SUPFAM" id="SSF109854">
    <property type="entry name" value="DinB/YfiT-like putative metalloenzymes"/>
    <property type="match status" value="1"/>
</dbReference>
<reference evidence="2 3" key="1">
    <citation type="submission" date="2020-01" db="EMBL/GenBank/DDBJ databases">
        <title>Paenibacillus soybeanensis sp. nov. isolated from the nodules of soybean (Glycine max(L.) Merr).</title>
        <authorList>
            <person name="Wang H."/>
        </authorList>
    </citation>
    <scope>NUCLEOTIDE SEQUENCE [LARGE SCALE GENOMIC DNA]</scope>
    <source>
        <strain evidence="2 3">DSM 23054</strain>
    </source>
</reference>
<dbReference type="Gene3D" id="1.20.120.450">
    <property type="entry name" value="dinb family like domain"/>
    <property type="match status" value="1"/>
</dbReference>
<evidence type="ECO:0000259" key="1">
    <source>
        <dbReference type="Pfam" id="PF12867"/>
    </source>
</evidence>
<dbReference type="InterPro" id="IPR034660">
    <property type="entry name" value="DinB/YfiT-like"/>
</dbReference>
<gene>
    <name evidence="2" type="ORF">GT003_09135</name>
</gene>
<dbReference type="OrthoDB" id="2964295at2"/>
<dbReference type="Pfam" id="PF12867">
    <property type="entry name" value="DinB_2"/>
    <property type="match status" value="1"/>
</dbReference>
<evidence type="ECO:0000313" key="2">
    <source>
        <dbReference type="EMBL" id="NBC69152.1"/>
    </source>
</evidence>
<dbReference type="InterPro" id="IPR024775">
    <property type="entry name" value="DinB-like"/>
</dbReference>
<dbReference type="RefSeq" id="WP_161696703.1">
    <property type="nucleotide sequence ID" value="NZ_JAAAMU010000004.1"/>
</dbReference>